<comment type="catalytic activity">
    <reaction evidence="6">
        <text>Endonucleolytic cleavage of RNA, removing 5'-extranucleotides from tRNA precursor.</text>
        <dbReference type="EC" id="3.1.26.5"/>
    </reaction>
</comment>
<name>A0A941CPK5_9CLOT</name>
<evidence type="ECO:0000313" key="8">
    <source>
        <dbReference type="EMBL" id="MBR0576541.1"/>
    </source>
</evidence>
<dbReference type="SUPFAM" id="SSF54211">
    <property type="entry name" value="Ribosomal protein S5 domain 2-like"/>
    <property type="match status" value="1"/>
</dbReference>
<evidence type="ECO:0000256" key="3">
    <source>
        <dbReference type="ARBA" id="ARBA00022759"/>
    </source>
</evidence>
<keyword evidence="5 6" id="KW-0694">RNA-binding</keyword>
<keyword evidence="9" id="KW-1185">Reference proteome</keyword>
<comment type="subunit">
    <text evidence="6">Consists of a catalytic RNA component (M1 or rnpB) and a protein subunit.</text>
</comment>
<evidence type="ECO:0000256" key="7">
    <source>
        <dbReference type="NCBIfam" id="TIGR00188"/>
    </source>
</evidence>
<comment type="similarity">
    <text evidence="6">Belongs to the RnpA family.</text>
</comment>
<protein>
    <recommendedName>
        <fullName evidence="6 7">Ribonuclease P protein component</fullName>
        <shortName evidence="6">RNase P protein</shortName>
        <shortName evidence="6">RNaseP protein</shortName>
        <ecNumber evidence="6 7">3.1.26.5</ecNumber>
    </recommendedName>
    <alternativeName>
        <fullName evidence="6">Protein C5</fullName>
    </alternativeName>
</protein>
<dbReference type="Proteomes" id="UP000675379">
    <property type="component" value="Unassembled WGS sequence"/>
</dbReference>
<gene>
    <name evidence="6 8" type="primary">rnpA</name>
    <name evidence="8" type="ORF">KCG48_09330</name>
</gene>
<dbReference type="GO" id="GO:0001682">
    <property type="term" value="P:tRNA 5'-leader removal"/>
    <property type="evidence" value="ECO:0007669"/>
    <property type="project" value="UniProtKB-UniRule"/>
</dbReference>
<dbReference type="PANTHER" id="PTHR33992:SF1">
    <property type="entry name" value="RIBONUCLEASE P PROTEIN COMPONENT"/>
    <property type="match status" value="1"/>
</dbReference>
<dbReference type="InterPro" id="IPR014721">
    <property type="entry name" value="Ribsml_uS5_D2-typ_fold_subgr"/>
</dbReference>
<dbReference type="NCBIfam" id="TIGR00188">
    <property type="entry name" value="rnpA"/>
    <property type="match status" value="1"/>
</dbReference>
<dbReference type="InterPro" id="IPR000100">
    <property type="entry name" value="RNase_P"/>
</dbReference>
<dbReference type="InterPro" id="IPR020568">
    <property type="entry name" value="Ribosomal_Su5_D2-typ_SF"/>
</dbReference>
<dbReference type="GO" id="GO:0000049">
    <property type="term" value="F:tRNA binding"/>
    <property type="evidence" value="ECO:0007669"/>
    <property type="project" value="UniProtKB-UniRule"/>
</dbReference>
<dbReference type="Gene3D" id="3.30.230.10">
    <property type="match status" value="1"/>
</dbReference>
<dbReference type="EC" id="3.1.26.5" evidence="6 7"/>
<keyword evidence="4 6" id="KW-0378">Hydrolase</keyword>
<accession>A0A941CPK5</accession>
<dbReference type="GO" id="GO:0030677">
    <property type="term" value="C:ribonuclease P complex"/>
    <property type="evidence" value="ECO:0007669"/>
    <property type="project" value="TreeGrafter"/>
</dbReference>
<evidence type="ECO:0000256" key="1">
    <source>
        <dbReference type="ARBA" id="ARBA00022694"/>
    </source>
</evidence>
<dbReference type="RefSeq" id="WP_211801591.1">
    <property type="nucleotide sequence ID" value="NZ_JAGSCS010000012.1"/>
</dbReference>
<dbReference type="Pfam" id="PF00825">
    <property type="entry name" value="Ribonuclease_P"/>
    <property type="match status" value="1"/>
</dbReference>
<dbReference type="GO" id="GO:0004526">
    <property type="term" value="F:ribonuclease P activity"/>
    <property type="evidence" value="ECO:0007669"/>
    <property type="project" value="UniProtKB-UniRule"/>
</dbReference>
<sequence length="128" mass="14787">MKHEKVRKNAEFQTVYRRGKSFANHLLVLYVFKNRKNVLDGVPFSRIGISVSKKVGKSVVRSRVKRLISESYRLNKDQFPVGYDFVIIARVASHDKSYAEMDKSLKHVFKKAGLFNDEKNTIKSNPVL</sequence>
<evidence type="ECO:0000256" key="2">
    <source>
        <dbReference type="ARBA" id="ARBA00022722"/>
    </source>
</evidence>
<dbReference type="EMBL" id="JAGSCS010000012">
    <property type="protein sequence ID" value="MBR0576541.1"/>
    <property type="molecule type" value="Genomic_DNA"/>
</dbReference>
<evidence type="ECO:0000256" key="4">
    <source>
        <dbReference type="ARBA" id="ARBA00022801"/>
    </source>
</evidence>
<comment type="caution">
    <text evidence="8">The sequence shown here is derived from an EMBL/GenBank/DDBJ whole genome shotgun (WGS) entry which is preliminary data.</text>
</comment>
<evidence type="ECO:0000256" key="5">
    <source>
        <dbReference type="ARBA" id="ARBA00022884"/>
    </source>
</evidence>
<keyword evidence="3 6" id="KW-0255">Endonuclease</keyword>
<dbReference type="GO" id="GO:0042781">
    <property type="term" value="F:3'-tRNA processing endoribonuclease activity"/>
    <property type="evidence" value="ECO:0007669"/>
    <property type="project" value="TreeGrafter"/>
</dbReference>
<dbReference type="HAMAP" id="MF_00227">
    <property type="entry name" value="RNase_P"/>
    <property type="match status" value="1"/>
</dbReference>
<reference evidence="8" key="1">
    <citation type="submission" date="2021-04" db="EMBL/GenBank/DDBJ databases">
        <title>Proteiniclasticum sedimins sp. nov., an obligate anaerobic bacterium isolated from anaerobic sludge.</title>
        <authorList>
            <person name="Liu J."/>
        </authorList>
    </citation>
    <scope>NUCLEOTIDE SEQUENCE</scope>
    <source>
        <strain evidence="8">BAD-10</strain>
    </source>
</reference>
<comment type="function">
    <text evidence="6">RNaseP catalyzes the removal of the 5'-leader sequence from pre-tRNA to produce the mature 5'-terminus. It can also cleave other RNA substrates such as 4.5S RNA. The protein component plays an auxiliary but essential role in vivo by binding to the 5'-leader sequence and broadening the substrate specificity of the ribozyme.</text>
</comment>
<keyword evidence="1 6" id="KW-0819">tRNA processing</keyword>
<evidence type="ECO:0000256" key="6">
    <source>
        <dbReference type="HAMAP-Rule" id="MF_00227"/>
    </source>
</evidence>
<keyword evidence="2 6" id="KW-0540">Nuclease</keyword>
<dbReference type="PANTHER" id="PTHR33992">
    <property type="entry name" value="RIBONUCLEASE P PROTEIN COMPONENT"/>
    <property type="match status" value="1"/>
</dbReference>
<organism evidence="8 9">
    <name type="scientific">Proteiniclasticum sediminis</name>
    <dbReference type="NCBI Taxonomy" id="2804028"/>
    <lineage>
        <taxon>Bacteria</taxon>
        <taxon>Bacillati</taxon>
        <taxon>Bacillota</taxon>
        <taxon>Clostridia</taxon>
        <taxon>Eubacteriales</taxon>
        <taxon>Clostridiaceae</taxon>
        <taxon>Proteiniclasticum</taxon>
    </lineage>
</organism>
<dbReference type="AlphaFoldDB" id="A0A941CPK5"/>
<evidence type="ECO:0000313" key="9">
    <source>
        <dbReference type="Proteomes" id="UP000675379"/>
    </source>
</evidence>
<proteinExistence type="inferred from homology"/>